<dbReference type="GeneID" id="56340824"/>
<evidence type="ECO:0000313" key="2">
    <source>
        <dbReference type="EMBL" id="APD88501.1"/>
    </source>
</evidence>
<dbReference type="InterPro" id="IPR035093">
    <property type="entry name" value="RelE/ParE_toxin_dom_sf"/>
</dbReference>
<reference evidence="2 3" key="1">
    <citation type="submission" date="2016-11" db="EMBL/GenBank/DDBJ databases">
        <title>Networking in microbes: conjugative elements and plasmids in the genus Alteromonas.</title>
        <authorList>
            <person name="Lopez-Perez M."/>
            <person name="Ramon-Marco N."/>
            <person name="Rodriguez-Valera F."/>
        </authorList>
    </citation>
    <scope>NUCLEOTIDE SEQUENCE [LARGE SCALE GENOMIC DNA]</scope>
    <source>
        <strain evidence="2 3">CP48</strain>
    </source>
</reference>
<keyword evidence="1" id="KW-1277">Toxin-antitoxin system</keyword>
<name>A0AAC9NQB0_9ALTE</name>
<dbReference type="Pfam" id="PF05016">
    <property type="entry name" value="ParE_toxin"/>
    <property type="match status" value="1"/>
</dbReference>
<dbReference type="EMBL" id="CP018024">
    <property type="protein sequence ID" value="APD88501.1"/>
    <property type="molecule type" value="Genomic_DNA"/>
</dbReference>
<dbReference type="Gene3D" id="3.30.2310.20">
    <property type="entry name" value="RelE-like"/>
    <property type="match status" value="1"/>
</dbReference>
<sequence length="94" mass="11282">MKRYRLVLTNEADRDLNNLYLEGFEKWGEAQADKYYLALLEHFELLCENPYLFQAIDDIRLGYRRSVCQKHSIFYRVVNATIEIAALVKYEDRK</sequence>
<evidence type="ECO:0000313" key="3">
    <source>
        <dbReference type="Proteomes" id="UP000182101"/>
    </source>
</evidence>
<dbReference type="Proteomes" id="UP000182101">
    <property type="component" value="Chromosome"/>
</dbReference>
<evidence type="ECO:0008006" key="4">
    <source>
        <dbReference type="Google" id="ProtNLM"/>
    </source>
</evidence>
<gene>
    <name evidence="2" type="ORF">BM524_01015</name>
</gene>
<evidence type="ECO:0000256" key="1">
    <source>
        <dbReference type="ARBA" id="ARBA00022649"/>
    </source>
</evidence>
<accession>A0AAC9NQB0</accession>
<dbReference type="AlphaFoldDB" id="A0AAC9NQB0"/>
<dbReference type="RefSeq" id="WP_071950512.1">
    <property type="nucleotide sequence ID" value="NZ_CP018024.1"/>
</dbReference>
<protein>
    <recommendedName>
        <fullName evidence="4">Toxin</fullName>
    </recommendedName>
</protein>
<proteinExistence type="predicted"/>
<organism evidence="2 3">
    <name type="scientific">Alteromonas mediterranea</name>
    <dbReference type="NCBI Taxonomy" id="314275"/>
    <lineage>
        <taxon>Bacteria</taxon>
        <taxon>Pseudomonadati</taxon>
        <taxon>Pseudomonadota</taxon>
        <taxon>Gammaproteobacteria</taxon>
        <taxon>Alteromonadales</taxon>
        <taxon>Alteromonadaceae</taxon>
        <taxon>Alteromonas/Salinimonas group</taxon>
        <taxon>Alteromonas</taxon>
    </lineage>
</organism>
<dbReference type="InterPro" id="IPR007712">
    <property type="entry name" value="RelE/ParE_toxin"/>
</dbReference>